<name>A0A7I8KRI7_SPIIN</name>
<dbReference type="Proteomes" id="UP000663760">
    <property type="component" value="Chromosome 7"/>
</dbReference>
<evidence type="ECO:0000313" key="1">
    <source>
        <dbReference type="EMBL" id="CAA2623577.1"/>
    </source>
</evidence>
<protein>
    <submittedName>
        <fullName evidence="2">Uncharacterized protein</fullName>
    </submittedName>
</protein>
<dbReference type="AlphaFoldDB" id="A0A7I8KRI7"/>
<accession>A0A7I8KRI7</accession>
<reference evidence="2" key="1">
    <citation type="submission" date="2020-02" db="EMBL/GenBank/DDBJ databases">
        <authorList>
            <person name="Scholz U."/>
            <person name="Mascher M."/>
            <person name="Fiebig A."/>
        </authorList>
    </citation>
    <scope>NUCLEOTIDE SEQUENCE</scope>
</reference>
<dbReference type="EMBL" id="LR746270">
    <property type="protein sequence ID" value="CAA7399565.1"/>
    <property type="molecule type" value="Genomic_DNA"/>
</dbReference>
<organism evidence="2 3">
    <name type="scientific">Spirodela intermedia</name>
    <name type="common">Intermediate duckweed</name>
    <dbReference type="NCBI Taxonomy" id="51605"/>
    <lineage>
        <taxon>Eukaryota</taxon>
        <taxon>Viridiplantae</taxon>
        <taxon>Streptophyta</taxon>
        <taxon>Embryophyta</taxon>
        <taxon>Tracheophyta</taxon>
        <taxon>Spermatophyta</taxon>
        <taxon>Magnoliopsida</taxon>
        <taxon>Liliopsida</taxon>
        <taxon>Araceae</taxon>
        <taxon>Lemnoideae</taxon>
        <taxon>Spirodela</taxon>
    </lineage>
</organism>
<dbReference type="EMBL" id="LR743594">
    <property type="protein sequence ID" value="CAA2623577.1"/>
    <property type="molecule type" value="Genomic_DNA"/>
</dbReference>
<evidence type="ECO:0000313" key="2">
    <source>
        <dbReference type="EMBL" id="CAA7399565.1"/>
    </source>
</evidence>
<evidence type="ECO:0000313" key="3">
    <source>
        <dbReference type="Proteomes" id="UP000663760"/>
    </source>
</evidence>
<sequence>MVPGRSHLRRLRCPMTAVDMGCENDLKATADNLSTSLMAQLRVLPIIVLLALLLPLATTTEASRELTQTKNLGDKKFFFFFPKFCSVLNTNTTGHCLLVKKLCFYDCLNSGYHVGYCGGFAYSDCYCATVCP</sequence>
<proteinExistence type="predicted"/>
<keyword evidence="3" id="KW-1185">Reference proteome</keyword>
<gene>
    <name evidence="1" type="ORF">SI7747_07009504</name>
    <name evidence="2" type="ORF">SI8410_07010235</name>
</gene>